<reference evidence="1" key="1">
    <citation type="submission" date="2023-10" db="EMBL/GenBank/DDBJ databases">
        <authorList>
            <person name="Domelevo Entfellner J.-B."/>
        </authorList>
    </citation>
    <scope>NUCLEOTIDE SEQUENCE</scope>
</reference>
<evidence type="ECO:0000313" key="2">
    <source>
        <dbReference type="Proteomes" id="UP001189624"/>
    </source>
</evidence>
<protein>
    <submittedName>
        <fullName evidence="1">Uncharacterized protein</fullName>
    </submittedName>
</protein>
<dbReference type="Proteomes" id="UP001189624">
    <property type="component" value="Chromosome 9"/>
</dbReference>
<keyword evidence="2" id="KW-1185">Reference proteome</keyword>
<dbReference type="EMBL" id="OY731406">
    <property type="protein sequence ID" value="CAJ1972997.1"/>
    <property type="molecule type" value="Genomic_DNA"/>
</dbReference>
<proteinExistence type="predicted"/>
<name>A0AA86VLX2_9FABA</name>
<organism evidence="1 2">
    <name type="scientific">Sphenostylis stenocarpa</name>
    <dbReference type="NCBI Taxonomy" id="92480"/>
    <lineage>
        <taxon>Eukaryota</taxon>
        <taxon>Viridiplantae</taxon>
        <taxon>Streptophyta</taxon>
        <taxon>Embryophyta</taxon>
        <taxon>Tracheophyta</taxon>
        <taxon>Spermatophyta</taxon>
        <taxon>Magnoliopsida</taxon>
        <taxon>eudicotyledons</taxon>
        <taxon>Gunneridae</taxon>
        <taxon>Pentapetalae</taxon>
        <taxon>rosids</taxon>
        <taxon>fabids</taxon>
        <taxon>Fabales</taxon>
        <taxon>Fabaceae</taxon>
        <taxon>Papilionoideae</taxon>
        <taxon>50 kb inversion clade</taxon>
        <taxon>NPAAA clade</taxon>
        <taxon>indigoferoid/millettioid clade</taxon>
        <taxon>Phaseoleae</taxon>
        <taxon>Sphenostylis</taxon>
    </lineage>
</organism>
<evidence type="ECO:0000313" key="1">
    <source>
        <dbReference type="EMBL" id="CAJ1972997.1"/>
    </source>
</evidence>
<accession>A0AA86VLX2</accession>
<sequence>MDGLLTLNLSASRSQVGLRSGTLPRQCMNSPVKERGGIVFRGTIEDLDYGLVIATRNWVVPAIVRECWLQENGLLVPEEKGSRMESEREYGQCFCTSRPFAHRICHCHCLVVLLPLQRLQGSAP</sequence>
<dbReference type="AlphaFoldDB" id="A0AA86VLX2"/>
<dbReference type="Gramene" id="rna-AYBTSS11_LOCUS25054">
    <property type="protein sequence ID" value="CAJ1972997.1"/>
    <property type="gene ID" value="gene-AYBTSS11_LOCUS25054"/>
</dbReference>
<gene>
    <name evidence="1" type="ORF">AYBTSS11_LOCUS25054</name>
</gene>